<dbReference type="InterPro" id="IPR043130">
    <property type="entry name" value="CDP-OH_PTrfase_TM_dom"/>
</dbReference>
<dbReference type="GO" id="GO:0008654">
    <property type="term" value="P:phospholipid biosynthetic process"/>
    <property type="evidence" value="ECO:0007669"/>
    <property type="project" value="InterPro"/>
</dbReference>
<evidence type="ECO:0008006" key="4">
    <source>
        <dbReference type="Google" id="ProtNLM"/>
    </source>
</evidence>
<comment type="caution">
    <text evidence="2">The sequence shown here is derived from an EMBL/GenBank/DDBJ whole genome shotgun (WGS) entry which is preliminary data.</text>
</comment>
<accession>A0A1G1YQI9</accession>
<name>A0A1G1YQI9_9BACT</name>
<dbReference type="EMBL" id="MHIQ01000030">
    <property type="protein sequence ID" value="OGY54618.1"/>
    <property type="molecule type" value="Genomic_DNA"/>
</dbReference>
<evidence type="ECO:0000256" key="1">
    <source>
        <dbReference type="SAM" id="Phobius"/>
    </source>
</evidence>
<feature type="transmembrane region" description="Helical" evidence="1">
    <location>
        <begin position="217"/>
        <end position="234"/>
    </location>
</feature>
<evidence type="ECO:0000313" key="3">
    <source>
        <dbReference type="Proteomes" id="UP000178944"/>
    </source>
</evidence>
<dbReference type="GO" id="GO:0016780">
    <property type="term" value="F:phosphotransferase activity, for other substituted phosphate groups"/>
    <property type="evidence" value="ECO:0007669"/>
    <property type="project" value="InterPro"/>
</dbReference>
<feature type="transmembrane region" description="Helical" evidence="1">
    <location>
        <begin position="67"/>
        <end position="87"/>
    </location>
</feature>
<evidence type="ECO:0000313" key="2">
    <source>
        <dbReference type="EMBL" id="OGY54618.1"/>
    </source>
</evidence>
<dbReference type="Pfam" id="PF01066">
    <property type="entry name" value="CDP-OH_P_transf"/>
    <property type="match status" value="1"/>
</dbReference>
<dbReference type="GO" id="GO:0016020">
    <property type="term" value="C:membrane"/>
    <property type="evidence" value="ECO:0007669"/>
    <property type="project" value="InterPro"/>
</dbReference>
<feature type="transmembrane region" description="Helical" evidence="1">
    <location>
        <begin position="192"/>
        <end position="211"/>
    </location>
</feature>
<keyword evidence="1" id="KW-0812">Transmembrane</keyword>
<gene>
    <name evidence="2" type="ORF">A2951_03030</name>
</gene>
<feature type="transmembrane region" description="Helical" evidence="1">
    <location>
        <begin position="5"/>
        <end position="24"/>
    </location>
</feature>
<reference evidence="2 3" key="1">
    <citation type="journal article" date="2016" name="Nat. Commun.">
        <title>Thousands of microbial genomes shed light on interconnected biogeochemical processes in an aquifer system.</title>
        <authorList>
            <person name="Anantharaman K."/>
            <person name="Brown C.T."/>
            <person name="Hug L.A."/>
            <person name="Sharon I."/>
            <person name="Castelle C.J."/>
            <person name="Probst A.J."/>
            <person name="Thomas B.C."/>
            <person name="Singh A."/>
            <person name="Wilkins M.J."/>
            <person name="Karaoz U."/>
            <person name="Brodie E.L."/>
            <person name="Williams K.H."/>
            <person name="Hubbard S.S."/>
            <person name="Banfield J.F."/>
        </authorList>
    </citation>
    <scope>NUCLEOTIDE SEQUENCE [LARGE SCALE GENOMIC DNA]</scope>
</reference>
<dbReference type="AlphaFoldDB" id="A0A1G1YQI9"/>
<proteinExistence type="predicted"/>
<dbReference type="Gene3D" id="1.20.120.1760">
    <property type="match status" value="1"/>
</dbReference>
<keyword evidence="1" id="KW-1133">Transmembrane helix</keyword>
<sequence>MVEAIVKTISVLTSLIFSIVSLLTDIAERIAVRGEMLLLLLFNWPHRMREMILIDMVQRYWPRWLTANMLTGSRVLIGAVITSILLLNDAELNSGLIATLFSLGLVTEILDGSVARAMQPIRTAKQAALGSLHDKFADRVLYTPLVWFEYWPKHEFWIQFVLIAATIGALASLAWQLINWLRPEPREVPENFSSKVSAVCYIPVVLIPLLWPDQWRYGFYCSLAATLLGIGSLWKGMKAMYSMIVEEQSDA</sequence>
<organism evidence="2 3">
    <name type="scientific">Candidatus Buchananbacteria bacterium RIFCSPLOWO2_01_FULL_56_15</name>
    <dbReference type="NCBI Taxonomy" id="1797547"/>
    <lineage>
        <taxon>Bacteria</taxon>
        <taxon>Candidatus Buchananiibacteriota</taxon>
    </lineage>
</organism>
<dbReference type="Proteomes" id="UP000178944">
    <property type="component" value="Unassembled WGS sequence"/>
</dbReference>
<dbReference type="InterPro" id="IPR000462">
    <property type="entry name" value="CDP-OH_P_trans"/>
</dbReference>
<feature type="transmembrane region" description="Helical" evidence="1">
    <location>
        <begin position="156"/>
        <end position="180"/>
    </location>
</feature>
<keyword evidence="1" id="KW-0472">Membrane</keyword>
<protein>
    <recommendedName>
        <fullName evidence="4">CDP-alcohol phosphatidyltransferase</fullName>
    </recommendedName>
</protein>